<reference evidence="1 2" key="1">
    <citation type="submission" date="2020-05" db="EMBL/GenBank/DDBJ databases">
        <authorList>
            <person name="Zhang R."/>
        </authorList>
    </citation>
    <scope>NUCLEOTIDE SEQUENCE [LARGE SCALE GENOMIC DNA]</scope>
    <source>
        <strain evidence="1 2">DSM 28986</strain>
    </source>
</reference>
<comment type="caution">
    <text evidence="1">The sequence shown here is derived from an EMBL/GenBank/DDBJ whole genome shotgun (WGS) entry which is preliminary data.</text>
</comment>
<organism evidence="1 2">
    <name type="scientific">Ferroplasma acidiphilum</name>
    <dbReference type="NCBI Taxonomy" id="74969"/>
    <lineage>
        <taxon>Archaea</taxon>
        <taxon>Methanobacteriati</taxon>
        <taxon>Thermoplasmatota</taxon>
        <taxon>Thermoplasmata</taxon>
        <taxon>Thermoplasmatales</taxon>
        <taxon>Ferroplasmaceae</taxon>
        <taxon>Ferroplasma</taxon>
    </lineage>
</organism>
<evidence type="ECO:0000313" key="1">
    <source>
        <dbReference type="EMBL" id="NOL60410.1"/>
    </source>
</evidence>
<dbReference type="EMBL" id="JABGBP010000210">
    <property type="protein sequence ID" value="NOL60410.1"/>
    <property type="molecule type" value="Genomic_DNA"/>
</dbReference>
<feature type="non-terminal residue" evidence="1">
    <location>
        <position position="1"/>
    </location>
</feature>
<keyword evidence="1" id="KW-0547">Nucleotide-binding</keyword>
<dbReference type="AlphaFoldDB" id="A0A7K4FMZ5"/>
<gene>
    <name evidence="1" type="ORF">HLB00_06130</name>
</gene>
<name>A0A7K4FMZ5_9ARCH</name>
<protein>
    <submittedName>
        <fullName evidence="1">ATP-binding protein</fullName>
    </submittedName>
</protein>
<accession>A0A7K4FMZ5</accession>
<proteinExistence type="predicted"/>
<sequence length="63" mass="7349">AIQVTYELNADNKNREIEGIMEAVKNFNLSGGLIITLDQEDNFEIENRKILVKPVWKWMLETL</sequence>
<dbReference type="GO" id="GO:0005524">
    <property type="term" value="F:ATP binding"/>
    <property type="evidence" value="ECO:0007669"/>
    <property type="project" value="UniProtKB-KW"/>
</dbReference>
<dbReference type="Proteomes" id="UP000546917">
    <property type="component" value="Unassembled WGS sequence"/>
</dbReference>
<evidence type="ECO:0000313" key="2">
    <source>
        <dbReference type="Proteomes" id="UP000546917"/>
    </source>
</evidence>
<keyword evidence="1" id="KW-0067">ATP-binding</keyword>